<dbReference type="EMBL" id="CP117411">
    <property type="protein sequence ID" value="WCT72914.1"/>
    <property type="molecule type" value="Genomic_DNA"/>
</dbReference>
<dbReference type="CDD" id="cd02440">
    <property type="entry name" value="AdoMet_MTases"/>
    <property type="match status" value="1"/>
</dbReference>
<sequence>MGHDPSAGWEAVADRFMAVRSDVGADIVRRWARHLPPGGAVVDIGCGSGAPIAQALVNAGLTVAGIDPSPTLLAAFHARFPDAAAACEPAETSRFFGRRFDGAVAISLFFLLPEDTQLTLIHRVAAALNPAGRFLFTAPREACEWEDRLTGRRSVSLGMAGYEAALGGAGMRLVGSHRDAGGNHYFDAVAMPAVSG</sequence>
<reference evidence="1 2" key="1">
    <citation type="submission" date="2023-02" db="EMBL/GenBank/DDBJ databases">
        <title>Genome sequence of Sphingomonas naphthae.</title>
        <authorList>
            <person name="Kim S."/>
            <person name="Heo J."/>
            <person name="Kwon S.-W."/>
        </authorList>
    </citation>
    <scope>NUCLEOTIDE SEQUENCE [LARGE SCALE GENOMIC DNA]</scope>
    <source>
        <strain evidence="1 2">KACC 18716</strain>
    </source>
</reference>
<accession>A0ABY7TKY5</accession>
<dbReference type="Pfam" id="PF13489">
    <property type="entry name" value="Methyltransf_23"/>
    <property type="match status" value="1"/>
</dbReference>
<proteinExistence type="predicted"/>
<dbReference type="SUPFAM" id="SSF53335">
    <property type="entry name" value="S-adenosyl-L-methionine-dependent methyltransferases"/>
    <property type="match status" value="1"/>
</dbReference>
<keyword evidence="1" id="KW-0808">Transferase</keyword>
<dbReference type="GO" id="GO:0008168">
    <property type="term" value="F:methyltransferase activity"/>
    <property type="evidence" value="ECO:0007669"/>
    <property type="project" value="UniProtKB-KW"/>
</dbReference>
<dbReference type="Proteomes" id="UP001220395">
    <property type="component" value="Chromosome"/>
</dbReference>
<dbReference type="Gene3D" id="3.40.50.150">
    <property type="entry name" value="Vaccinia Virus protein VP39"/>
    <property type="match status" value="1"/>
</dbReference>
<dbReference type="RefSeq" id="WP_273686889.1">
    <property type="nucleotide sequence ID" value="NZ_CP117411.1"/>
</dbReference>
<name>A0ABY7TKY5_9SPHN</name>
<protein>
    <submittedName>
        <fullName evidence="1">Class I SAM-dependent methyltransferase</fullName>
    </submittedName>
</protein>
<keyword evidence="1" id="KW-0489">Methyltransferase</keyword>
<evidence type="ECO:0000313" key="1">
    <source>
        <dbReference type="EMBL" id="WCT72914.1"/>
    </source>
</evidence>
<evidence type="ECO:0000313" key="2">
    <source>
        <dbReference type="Proteomes" id="UP001220395"/>
    </source>
</evidence>
<organism evidence="1 2">
    <name type="scientific">Sphingomonas naphthae</name>
    <dbReference type="NCBI Taxonomy" id="1813468"/>
    <lineage>
        <taxon>Bacteria</taxon>
        <taxon>Pseudomonadati</taxon>
        <taxon>Pseudomonadota</taxon>
        <taxon>Alphaproteobacteria</taxon>
        <taxon>Sphingomonadales</taxon>
        <taxon>Sphingomonadaceae</taxon>
        <taxon>Sphingomonas</taxon>
    </lineage>
</organism>
<keyword evidence="2" id="KW-1185">Reference proteome</keyword>
<dbReference type="GO" id="GO:0032259">
    <property type="term" value="P:methylation"/>
    <property type="evidence" value="ECO:0007669"/>
    <property type="project" value="UniProtKB-KW"/>
</dbReference>
<gene>
    <name evidence="1" type="ORF">PQ455_14920</name>
</gene>
<dbReference type="InterPro" id="IPR029063">
    <property type="entry name" value="SAM-dependent_MTases_sf"/>
</dbReference>